<feature type="domain" description="Coenzyme PQQ synthesis protein F-like C-terminal lobe" evidence="13">
    <location>
        <begin position="836"/>
        <end position="934"/>
    </location>
</feature>
<dbReference type="Pfam" id="PF22456">
    <property type="entry name" value="PqqF-like_C_4"/>
    <property type="match status" value="1"/>
</dbReference>
<dbReference type="Pfam" id="PF16187">
    <property type="entry name" value="Peptidase_M16_M"/>
    <property type="match status" value="1"/>
</dbReference>
<evidence type="ECO:0000256" key="5">
    <source>
        <dbReference type="ARBA" id="ARBA00022801"/>
    </source>
</evidence>
<dbReference type="InterPro" id="IPR050626">
    <property type="entry name" value="Peptidase_M16"/>
</dbReference>
<feature type="domain" description="Peptidase M16 C-terminal" evidence="11">
    <location>
        <begin position="196"/>
        <end position="358"/>
    </location>
</feature>
<keyword evidence="5" id="KW-0378">Hydrolase</keyword>
<evidence type="ECO:0000259" key="12">
    <source>
        <dbReference type="Pfam" id="PF16187"/>
    </source>
</evidence>
<dbReference type="OrthoDB" id="952271at2759"/>
<dbReference type="InterPro" id="IPR011765">
    <property type="entry name" value="Pept_M16_N"/>
</dbReference>
<sequence>MSSQRDTIQIITPSFLRAHHFGFVLENGVKCVIIQDENAKISAAAMSICAGQLNDPEFLPGLAHFCEHMLFNGTARYPREDEFDAYITKNGGHHNAWTAAGATTYFFTVAQDALEGALERFVEFFVAPSFTPSALSREVKAVHSEDEKNHSMDPWRIDELERSLFDSRHPRHRYGNGNITTLWEEPQAKNVDIRVELLKFFETHYVSEAACLAVYSVLPPETVLRIIEAPLAKMRMGATSPHCFLPPEDPLFAPETRGLWLNIRALTRMRKLRVLWPVKSSATLWRSTPSKYVSHVLGHECDSSVIGVLRREHLATAMVVGPNWVDNDHDILYVDIELTMHGFRHILDVIHILYQGIGQAARVDSAVYAQMKAEEKLTFESSDISNAVDHCVALTGSANRTDLQHCWIAGEVLLADDIAAAEAYAAQLTPENGVVMLVWGDMPCDDAEASSGSANEENGTDEDHCEKAQEEEEEEEANSETKLDLFHSLPEFAQVACNSATRFHGAKFVRCCIPTEVLAGWAASRRGPWHPELALPPANPFLATDFTMHVSDGSHATVEKFYTPYGVTLVRRDAGRHRSFTTSILWNWISPCAYASLKNRYYMRVLKSILDDALAEMSYVGMLAAIKNEFELGPGGLLFRATGPQHHIVEFILAILEKSFTPSVLCASVERYANYAEMELRKLHSLKFRQPHMMASDRFRRAAYVISYTFEELIGAAACASYAGYQAFVKEYLASGVFLECCVAGNVPSAEYVQHYLIEGAQELLSRLHVPPACRESIPQHRDTYAFPLVSPPLPDPLVNVLTYPPFDATNPNVAVLLDIYLGEETPLLRALSDCMGQLISSSFFAALRTREALGYVVFSAFLRLEGTAHVQFVAQSAVEGVNGAYLLSRVIAFLAAVEERLEAVCEETEVKTVVNGLIERRRKLPHSVESDAADLFSRHLHPVDFAYKELEIEELKKLDAAKVKDFFRTHIANSSTVRRALAVVVHSAATVANDALDAADGECRTLVLPPRRPDEGGVEKDSGPTEFILQLPDFVAAPMSITVKKHASPEEFHRDFPIVRGKPF</sequence>
<comment type="caution">
    <text evidence="14">The sequence shown here is derived from an EMBL/GenBank/DDBJ whole genome shotgun (WGS) entry which is preliminary data.</text>
</comment>
<evidence type="ECO:0000259" key="10">
    <source>
        <dbReference type="Pfam" id="PF00675"/>
    </source>
</evidence>
<evidence type="ECO:0000256" key="7">
    <source>
        <dbReference type="ARBA" id="ARBA00023049"/>
    </source>
</evidence>
<gene>
    <name evidence="14" type="ORF">TRSC58_00141</name>
</gene>
<dbReference type="InterPro" id="IPR032632">
    <property type="entry name" value="Peptidase_M16_M"/>
</dbReference>
<evidence type="ECO:0000256" key="4">
    <source>
        <dbReference type="ARBA" id="ARBA00022723"/>
    </source>
</evidence>
<dbReference type="FunFam" id="3.30.830.10:FF:000012">
    <property type="entry name" value="Protease 3"/>
    <property type="match status" value="1"/>
</dbReference>
<dbReference type="Proteomes" id="UP000031737">
    <property type="component" value="Unassembled WGS sequence"/>
</dbReference>
<comment type="cofactor">
    <cofactor evidence="1">
        <name>Zn(2+)</name>
        <dbReference type="ChEBI" id="CHEBI:29105"/>
    </cofactor>
</comment>
<feature type="compositionally biased region" description="Acidic residues" evidence="9">
    <location>
        <begin position="469"/>
        <end position="478"/>
    </location>
</feature>
<dbReference type="GO" id="GO:0046872">
    <property type="term" value="F:metal ion binding"/>
    <property type="evidence" value="ECO:0007669"/>
    <property type="project" value="UniProtKB-KW"/>
</dbReference>
<feature type="domain" description="Peptidase M16 N-terminal" evidence="10">
    <location>
        <begin position="32"/>
        <end position="166"/>
    </location>
</feature>
<dbReference type="PANTHER" id="PTHR43690:SF18">
    <property type="entry name" value="INSULIN-DEGRADING ENZYME-RELATED"/>
    <property type="match status" value="1"/>
</dbReference>
<dbReference type="GO" id="GO:0005829">
    <property type="term" value="C:cytosol"/>
    <property type="evidence" value="ECO:0007669"/>
    <property type="project" value="TreeGrafter"/>
</dbReference>
<dbReference type="GO" id="GO:0005739">
    <property type="term" value="C:mitochondrion"/>
    <property type="evidence" value="ECO:0007669"/>
    <property type="project" value="TreeGrafter"/>
</dbReference>
<feature type="region of interest" description="Disordered" evidence="9">
    <location>
        <begin position="447"/>
        <end position="481"/>
    </location>
</feature>
<evidence type="ECO:0000259" key="13">
    <source>
        <dbReference type="Pfam" id="PF22456"/>
    </source>
</evidence>
<dbReference type="SUPFAM" id="SSF63411">
    <property type="entry name" value="LuxS/MPP-like metallohydrolase"/>
    <property type="match status" value="4"/>
</dbReference>
<evidence type="ECO:0000313" key="15">
    <source>
        <dbReference type="Proteomes" id="UP000031737"/>
    </source>
</evidence>
<evidence type="ECO:0000256" key="6">
    <source>
        <dbReference type="ARBA" id="ARBA00022833"/>
    </source>
</evidence>
<keyword evidence="4" id="KW-0479">Metal-binding</keyword>
<accession>A0A061JES1</accession>
<dbReference type="InterPro" id="IPR001431">
    <property type="entry name" value="Pept_M16_Zn_BS"/>
</dbReference>
<keyword evidence="15" id="KW-1185">Reference proteome</keyword>
<dbReference type="GO" id="GO:0043171">
    <property type="term" value="P:peptide catabolic process"/>
    <property type="evidence" value="ECO:0007669"/>
    <property type="project" value="TreeGrafter"/>
</dbReference>
<organism evidence="14 15">
    <name type="scientific">Trypanosoma rangeli SC58</name>
    <dbReference type="NCBI Taxonomy" id="429131"/>
    <lineage>
        <taxon>Eukaryota</taxon>
        <taxon>Discoba</taxon>
        <taxon>Euglenozoa</taxon>
        <taxon>Kinetoplastea</taxon>
        <taxon>Metakinetoplastina</taxon>
        <taxon>Trypanosomatida</taxon>
        <taxon>Trypanosomatidae</taxon>
        <taxon>Trypanosoma</taxon>
        <taxon>Herpetosoma</taxon>
    </lineage>
</organism>
<dbReference type="Pfam" id="PF00675">
    <property type="entry name" value="Peptidase_M16"/>
    <property type="match status" value="1"/>
</dbReference>
<dbReference type="PROSITE" id="PS00143">
    <property type="entry name" value="INSULINASE"/>
    <property type="match status" value="1"/>
</dbReference>
<evidence type="ECO:0000313" key="14">
    <source>
        <dbReference type="EMBL" id="ESL12097.1"/>
    </source>
</evidence>
<proteinExistence type="inferred from homology"/>
<evidence type="ECO:0000256" key="8">
    <source>
        <dbReference type="RuleBase" id="RU004447"/>
    </source>
</evidence>
<keyword evidence="7" id="KW-0482">Metalloprotease</keyword>
<dbReference type="GO" id="GO:0051603">
    <property type="term" value="P:proteolysis involved in protein catabolic process"/>
    <property type="evidence" value="ECO:0007669"/>
    <property type="project" value="TreeGrafter"/>
</dbReference>
<reference evidence="14 15" key="1">
    <citation type="submission" date="2013-07" db="EMBL/GenBank/DDBJ databases">
        <authorList>
            <person name="Stoco P.H."/>
            <person name="Wagner G."/>
            <person name="Gerber A."/>
            <person name="Zaha A."/>
            <person name="Thompson C."/>
            <person name="Bartholomeu D.C."/>
            <person name="Luckemeyer D.D."/>
            <person name="Bahia D."/>
            <person name="Loreto E."/>
            <person name="Prestes E.B."/>
            <person name="Lima F.M."/>
            <person name="Rodrigues-Luiz G."/>
            <person name="Vallejo G.A."/>
            <person name="Filho J.F."/>
            <person name="Monteiro K.M."/>
            <person name="Tyler K.M."/>
            <person name="de Almeida L.G."/>
            <person name="Ortiz M.F."/>
            <person name="Siervo M.A."/>
            <person name="de Moraes M.H."/>
            <person name="Cunha O.L."/>
            <person name="Mendonca-Neto R."/>
            <person name="Silva R."/>
            <person name="Teixeira S.M."/>
            <person name="Murta S.M."/>
            <person name="Sincero T.C."/>
            <person name="Mendes T.A."/>
            <person name="Urmenyi T.P."/>
            <person name="Silva V.G."/>
            <person name="da Rocha W.D."/>
            <person name="Andersson B."/>
            <person name="Romanha A.J."/>
            <person name="Steindel M."/>
            <person name="de Vasconcelos A.T."/>
            <person name="Grisard E.C."/>
        </authorList>
    </citation>
    <scope>NUCLEOTIDE SEQUENCE [LARGE SCALE GENOMIC DNA]</scope>
    <source>
        <strain evidence="14 15">SC58</strain>
    </source>
</reference>
<dbReference type="PANTHER" id="PTHR43690">
    <property type="entry name" value="NARDILYSIN"/>
    <property type="match status" value="1"/>
</dbReference>
<dbReference type="InterPro" id="IPR011249">
    <property type="entry name" value="Metalloenz_LuxS/M16"/>
</dbReference>
<dbReference type="InterPro" id="IPR007863">
    <property type="entry name" value="Peptidase_M16_C"/>
</dbReference>
<evidence type="ECO:0000259" key="11">
    <source>
        <dbReference type="Pfam" id="PF05193"/>
    </source>
</evidence>
<keyword evidence="3" id="KW-0645">Protease</keyword>
<dbReference type="InterPro" id="IPR054734">
    <property type="entry name" value="PqqF-like_C_4"/>
</dbReference>
<dbReference type="GO" id="GO:0004222">
    <property type="term" value="F:metalloendopeptidase activity"/>
    <property type="evidence" value="ECO:0007669"/>
    <property type="project" value="InterPro"/>
</dbReference>
<evidence type="ECO:0000256" key="2">
    <source>
        <dbReference type="ARBA" id="ARBA00007261"/>
    </source>
</evidence>
<dbReference type="Gene3D" id="3.30.830.10">
    <property type="entry name" value="Metalloenzyme, LuxS/M16 peptidase-like"/>
    <property type="match status" value="4"/>
</dbReference>
<dbReference type="EMBL" id="AUPL01000141">
    <property type="protein sequence ID" value="ESL12097.1"/>
    <property type="molecule type" value="Genomic_DNA"/>
</dbReference>
<evidence type="ECO:0000256" key="3">
    <source>
        <dbReference type="ARBA" id="ARBA00022670"/>
    </source>
</evidence>
<dbReference type="AlphaFoldDB" id="A0A061JES1"/>
<dbReference type="VEuPathDB" id="TriTrypDB:TRSC58_00141"/>
<evidence type="ECO:0000256" key="1">
    <source>
        <dbReference type="ARBA" id="ARBA00001947"/>
    </source>
</evidence>
<dbReference type="Pfam" id="PF05193">
    <property type="entry name" value="Peptidase_M16_C"/>
    <property type="match status" value="1"/>
</dbReference>
<feature type="domain" description="Peptidase M16 middle/third" evidence="12">
    <location>
        <begin position="486"/>
        <end position="714"/>
    </location>
</feature>
<evidence type="ECO:0000256" key="9">
    <source>
        <dbReference type="SAM" id="MobiDB-lite"/>
    </source>
</evidence>
<name>A0A061JES1_TRYRA</name>
<comment type="similarity">
    <text evidence="2 8">Belongs to the peptidase M16 family.</text>
</comment>
<protein>
    <submittedName>
        <fullName evidence="14">Peptidase</fullName>
    </submittedName>
</protein>
<keyword evidence="6" id="KW-0862">Zinc</keyword>